<accession>A0A251ZWC5</accession>
<dbReference type="Proteomes" id="UP000194946">
    <property type="component" value="Unassembled WGS sequence"/>
</dbReference>
<sequence length="78" mass="8918">MTTTLINNYLTLEKTDPEYSNKIILYIIQFFIILFFVIGALTGALCIYLMNFMGFSALGLLLISSITLSIYIEHHHII</sequence>
<feature type="transmembrane region" description="Helical" evidence="1">
    <location>
        <begin position="52"/>
        <end position="72"/>
    </location>
</feature>
<dbReference type="EMBL" id="JOPB01000003">
    <property type="protein sequence ID" value="OUI78975.1"/>
    <property type="molecule type" value="Genomic_DNA"/>
</dbReference>
<comment type="caution">
    <text evidence="2">The sequence shown here is derived from an EMBL/GenBank/DDBJ whole genome shotgun (WGS) entry which is preliminary data.</text>
</comment>
<name>A0A251ZWC5_9PROT</name>
<evidence type="ECO:0000313" key="3">
    <source>
        <dbReference type="Proteomes" id="UP000194946"/>
    </source>
</evidence>
<evidence type="ECO:0000256" key="1">
    <source>
        <dbReference type="SAM" id="Phobius"/>
    </source>
</evidence>
<keyword evidence="1" id="KW-0812">Transmembrane</keyword>
<reference evidence="3" key="1">
    <citation type="submission" date="2014-06" db="EMBL/GenBank/DDBJ databases">
        <authorList>
            <person name="Winans N.J."/>
            <person name="Newell P.D."/>
            <person name="Douglas A.E."/>
        </authorList>
    </citation>
    <scope>NUCLEOTIDE SEQUENCE [LARGE SCALE GENOMIC DNA]</scope>
    <source>
        <strain evidence="3">DmL_052</strain>
    </source>
</reference>
<organism evidence="2 3">
    <name type="scientific">Commensalibacter intestini</name>
    <dbReference type="NCBI Taxonomy" id="479936"/>
    <lineage>
        <taxon>Bacteria</taxon>
        <taxon>Pseudomonadati</taxon>
        <taxon>Pseudomonadota</taxon>
        <taxon>Alphaproteobacteria</taxon>
        <taxon>Acetobacterales</taxon>
        <taxon>Acetobacteraceae</taxon>
    </lineage>
</organism>
<evidence type="ECO:0000313" key="2">
    <source>
        <dbReference type="EMBL" id="OUI78975.1"/>
    </source>
</evidence>
<keyword evidence="1" id="KW-0472">Membrane</keyword>
<gene>
    <name evidence="2" type="ORF">HK18_06220</name>
</gene>
<feature type="transmembrane region" description="Helical" evidence="1">
    <location>
        <begin position="23"/>
        <end position="45"/>
    </location>
</feature>
<keyword evidence="3" id="KW-1185">Reference proteome</keyword>
<protein>
    <submittedName>
        <fullName evidence="2">Uncharacterized protein</fullName>
    </submittedName>
</protein>
<proteinExistence type="predicted"/>
<dbReference type="AlphaFoldDB" id="A0A251ZWC5"/>
<keyword evidence="1" id="KW-1133">Transmembrane helix</keyword>